<gene>
    <name evidence="2" type="ORF">GCM10022263_13450</name>
</gene>
<keyword evidence="3" id="KW-1185">Reference proteome</keyword>
<proteinExistence type="predicted"/>
<evidence type="ECO:0000313" key="3">
    <source>
        <dbReference type="Proteomes" id="UP001500301"/>
    </source>
</evidence>
<comment type="caution">
    <text evidence="2">The sequence shown here is derived from an EMBL/GenBank/DDBJ whole genome shotgun (WGS) entry which is preliminary data.</text>
</comment>
<accession>A0ABP6V2L6</accession>
<protein>
    <recommendedName>
        <fullName evidence="1">ABM domain-containing protein</fullName>
    </recommendedName>
</protein>
<name>A0ABP6V2L6_9ACTN</name>
<dbReference type="Pfam" id="PF03992">
    <property type="entry name" value="ABM"/>
    <property type="match status" value="1"/>
</dbReference>
<dbReference type="InterPro" id="IPR007138">
    <property type="entry name" value="ABM_dom"/>
</dbReference>
<reference evidence="3" key="1">
    <citation type="journal article" date="2019" name="Int. J. Syst. Evol. Microbiol.">
        <title>The Global Catalogue of Microorganisms (GCM) 10K type strain sequencing project: providing services to taxonomists for standard genome sequencing and annotation.</title>
        <authorList>
            <consortium name="The Broad Institute Genomics Platform"/>
            <consortium name="The Broad Institute Genome Sequencing Center for Infectious Disease"/>
            <person name="Wu L."/>
            <person name="Ma J."/>
        </authorList>
    </citation>
    <scope>NUCLEOTIDE SEQUENCE [LARGE SCALE GENOMIC DNA]</scope>
    <source>
        <strain evidence="3">JCM 17460</strain>
    </source>
</reference>
<evidence type="ECO:0000313" key="2">
    <source>
        <dbReference type="EMBL" id="GAA3526001.1"/>
    </source>
</evidence>
<dbReference type="Proteomes" id="UP001500301">
    <property type="component" value="Unassembled WGS sequence"/>
</dbReference>
<dbReference type="EMBL" id="BAABBB010000007">
    <property type="protein sequence ID" value="GAA3526001.1"/>
    <property type="molecule type" value="Genomic_DNA"/>
</dbReference>
<dbReference type="PROSITE" id="PS51725">
    <property type="entry name" value="ABM"/>
    <property type="match status" value="1"/>
</dbReference>
<organism evidence="2 3">
    <name type="scientific">Nocardioides daeguensis</name>
    <dbReference type="NCBI Taxonomy" id="908359"/>
    <lineage>
        <taxon>Bacteria</taxon>
        <taxon>Bacillati</taxon>
        <taxon>Actinomycetota</taxon>
        <taxon>Actinomycetes</taxon>
        <taxon>Propionibacteriales</taxon>
        <taxon>Nocardioidaceae</taxon>
        <taxon>Nocardioides</taxon>
    </lineage>
</organism>
<sequence>MIIIHGGVLIDADRVDEVARAAADFETISRAEAGCAEYQLSWRVGPPASLRLLEIWEDEASYLAHTEAAHTQQWSAYVSGVAAGPPAFTRYDVES</sequence>
<feature type="domain" description="ABM" evidence="1">
    <location>
        <begin position="2"/>
        <end position="91"/>
    </location>
</feature>
<dbReference type="RefSeq" id="WP_218233972.1">
    <property type="nucleotide sequence ID" value="NZ_BAABBB010000007.1"/>
</dbReference>
<evidence type="ECO:0000259" key="1">
    <source>
        <dbReference type="PROSITE" id="PS51725"/>
    </source>
</evidence>